<evidence type="ECO:0000259" key="4">
    <source>
        <dbReference type="PROSITE" id="PS50043"/>
    </source>
</evidence>
<accession>A0ABT5Z539</accession>
<keyword evidence="6" id="KW-1185">Reference proteome</keyword>
<dbReference type="CDD" id="cd06170">
    <property type="entry name" value="LuxR_C_like"/>
    <property type="match status" value="1"/>
</dbReference>
<dbReference type="PROSITE" id="PS50043">
    <property type="entry name" value="HTH_LUXR_2"/>
    <property type="match status" value="1"/>
</dbReference>
<dbReference type="PANTHER" id="PTHR43214:SF24">
    <property type="entry name" value="TRANSCRIPTIONAL REGULATORY PROTEIN NARL-RELATED"/>
    <property type="match status" value="1"/>
</dbReference>
<dbReference type="Proteomes" id="UP001220022">
    <property type="component" value="Unassembled WGS sequence"/>
</dbReference>
<evidence type="ECO:0000313" key="5">
    <source>
        <dbReference type="EMBL" id="MDF2258782.1"/>
    </source>
</evidence>
<dbReference type="SMART" id="SM00421">
    <property type="entry name" value="HTH_LUXR"/>
    <property type="match status" value="1"/>
</dbReference>
<dbReference type="Gene3D" id="3.40.50.2300">
    <property type="match status" value="1"/>
</dbReference>
<keyword evidence="1" id="KW-0805">Transcription regulation</keyword>
<keyword evidence="3" id="KW-0804">Transcription</keyword>
<dbReference type="InterPro" id="IPR039420">
    <property type="entry name" value="WalR-like"/>
</dbReference>
<reference evidence="5 6" key="1">
    <citation type="submission" date="2023-03" db="EMBL/GenBank/DDBJ databases">
        <title>Draft genome sequence of type strain Streptomyces ferralitis JCM 14344.</title>
        <authorList>
            <person name="Klaysubun C."/>
            <person name="Duangmal K."/>
        </authorList>
    </citation>
    <scope>NUCLEOTIDE SEQUENCE [LARGE SCALE GENOMIC DNA]</scope>
    <source>
        <strain evidence="5 6">JCM 14344</strain>
    </source>
</reference>
<dbReference type="SUPFAM" id="SSF46894">
    <property type="entry name" value="C-terminal effector domain of the bipartite response regulators"/>
    <property type="match status" value="1"/>
</dbReference>
<dbReference type="RefSeq" id="WP_275818161.1">
    <property type="nucleotide sequence ID" value="NZ_BAAANM010000014.1"/>
</dbReference>
<comment type="caution">
    <text evidence="5">The sequence shown here is derived from an EMBL/GenBank/DDBJ whole genome shotgun (WGS) entry which is preliminary data.</text>
</comment>
<evidence type="ECO:0000256" key="2">
    <source>
        <dbReference type="ARBA" id="ARBA00023125"/>
    </source>
</evidence>
<dbReference type="InterPro" id="IPR016032">
    <property type="entry name" value="Sig_transdc_resp-reg_C-effctor"/>
</dbReference>
<dbReference type="InterPro" id="IPR000792">
    <property type="entry name" value="Tscrpt_reg_LuxR_C"/>
</dbReference>
<gene>
    <name evidence="5" type="ORF">P2L57_24560</name>
</gene>
<dbReference type="EMBL" id="JARHTQ010000018">
    <property type="protein sequence ID" value="MDF2258782.1"/>
    <property type="molecule type" value="Genomic_DNA"/>
</dbReference>
<protein>
    <submittedName>
        <fullName evidence="5">Response regulator transcription factor</fullName>
    </submittedName>
</protein>
<dbReference type="PANTHER" id="PTHR43214">
    <property type="entry name" value="TWO-COMPONENT RESPONSE REGULATOR"/>
    <property type="match status" value="1"/>
</dbReference>
<dbReference type="Pfam" id="PF00196">
    <property type="entry name" value="GerE"/>
    <property type="match status" value="1"/>
</dbReference>
<proteinExistence type="predicted"/>
<evidence type="ECO:0000313" key="6">
    <source>
        <dbReference type="Proteomes" id="UP001220022"/>
    </source>
</evidence>
<organism evidence="5 6">
    <name type="scientific">Streptantibioticus ferralitis</name>
    <dbReference type="NCBI Taxonomy" id="236510"/>
    <lineage>
        <taxon>Bacteria</taxon>
        <taxon>Bacillati</taxon>
        <taxon>Actinomycetota</taxon>
        <taxon>Actinomycetes</taxon>
        <taxon>Kitasatosporales</taxon>
        <taxon>Streptomycetaceae</taxon>
        <taxon>Streptantibioticus</taxon>
    </lineage>
</organism>
<keyword evidence="2" id="KW-0238">DNA-binding</keyword>
<evidence type="ECO:0000256" key="3">
    <source>
        <dbReference type="ARBA" id="ARBA00023163"/>
    </source>
</evidence>
<feature type="domain" description="HTH luxR-type" evidence="4">
    <location>
        <begin position="147"/>
        <end position="212"/>
    </location>
</feature>
<sequence length="214" mass="23281">MRQQVLAETVRVAIHASEDLTRAGLASCLQRERRLSQVATVREADVTVVAADVADGATLDLLRRLSDEGEGADTSFVMVVGRRWHADVSAAIDRGVRAVLWRDAFTPADFARTLFTVAQGGGSLPPSLQGTLMEQVQVTQREVLVPRGLTASGISPREVDVLRLIAEGAELADIAAKLCYSERTVKYVLYGLMKRLQLRNRAHAVSYAIRAGLI</sequence>
<evidence type="ECO:0000256" key="1">
    <source>
        <dbReference type="ARBA" id="ARBA00023015"/>
    </source>
</evidence>
<dbReference type="PRINTS" id="PR00038">
    <property type="entry name" value="HTHLUXR"/>
</dbReference>
<name>A0ABT5Z539_9ACTN</name>